<dbReference type="AlphaFoldDB" id="A0A515EQA8"/>
<dbReference type="PANTHER" id="PTHR45566">
    <property type="entry name" value="HTH-TYPE TRANSCRIPTIONAL REGULATOR YHJB-RELATED"/>
    <property type="match status" value="1"/>
</dbReference>
<reference evidence="7" key="2">
    <citation type="journal article" date="2020" name="Int. J. Syst. Evol. Microbiol.">
        <title>Genomic insights into a novel species Rhodoferax aquaticus sp. nov., isolated from freshwater.</title>
        <authorList>
            <person name="Li T."/>
            <person name="Zhuo Y."/>
            <person name="Jin C.Z."/>
            <person name="Wu X."/>
            <person name="Ko S.R."/>
            <person name="Jin F.J."/>
            <person name="Ahn C.Y."/>
            <person name="Oh H.M."/>
            <person name="Lee H.G."/>
            <person name="Jin L."/>
        </authorList>
    </citation>
    <scope>NUCLEOTIDE SEQUENCE [LARGE SCALE GENOMIC DNA]</scope>
    <source>
        <strain evidence="7">Gr-4</strain>
    </source>
</reference>
<dbReference type="GO" id="GO:0003677">
    <property type="term" value="F:DNA binding"/>
    <property type="evidence" value="ECO:0007669"/>
    <property type="project" value="UniProtKB-KW"/>
</dbReference>
<dbReference type="PANTHER" id="PTHR45566:SF2">
    <property type="entry name" value="NARL SUBFAMILY"/>
    <property type="match status" value="1"/>
</dbReference>
<dbReference type="CDD" id="cd17535">
    <property type="entry name" value="REC_NarL-like"/>
    <property type="match status" value="1"/>
</dbReference>
<dbReference type="InterPro" id="IPR016032">
    <property type="entry name" value="Sig_transdc_resp-reg_C-effctor"/>
</dbReference>
<feature type="domain" description="Response regulatory" evidence="5">
    <location>
        <begin position="2"/>
        <end position="119"/>
    </location>
</feature>
<dbReference type="InterPro" id="IPR011006">
    <property type="entry name" value="CheY-like_superfamily"/>
</dbReference>
<evidence type="ECO:0000256" key="1">
    <source>
        <dbReference type="ARBA" id="ARBA00022553"/>
    </source>
</evidence>
<dbReference type="SMART" id="SM00421">
    <property type="entry name" value="HTH_LUXR"/>
    <property type="match status" value="1"/>
</dbReference>
<dbReference type="CDD" id="cd06170">
    <property type="entry name" value="LuxR_C_like"/>
    <property type="match status" value="1"/>
</dbReference>
<dbReference type="PROSITE" id="PS50043">
    <property type="entry name" value="HTH_LUXR_2"/>
    <property type="match status" value="1"/>
</dbReference>
<dbReference type="EMBL" id="CP036282">
    <property type="protein sequence ID" value="QDL54861.1"/>
    <property type="molecule type" value="Genomic_DNA"/>
</dbReference>
<protein>
    <submittedName>
        <fullName evidence="6">Response regulator transcription factor</fullName>
    </submittedName>
</protein>
<evidence type="ECO:0000256" key="2">
    <source>
        <dbReference type="ARBA" id="ARBA00023125"/>
    </source>
</evidence>
<evidence type="ECO:0000259" key="5">
    <source>
        <dbReference type="PROSITE" id="PS50110"/>
    </source>
</evidence>
<dbReference type="Gene3D" id="3.40.50.2300">
    <property type="match status" value="1"/>
</dbReference>
<dbReference type="PRINTS" id="PR00038">
    <property type="entry name" value="HTHLUXR"/>
</dbReference>
<reference evidence="7" key="1">
    <citation type="submission" date="2019-02" db="EMBL/GenBank/DDBJ databases">
        <title>Complete genome sequence of Rhodoferax sp. Gr-4.</title>
        <authorList>
            <person name="Jin L."/>
        </authorList>
    </citation>
    <scope>NUCLEOTIDE SEQUENCE [LARGE SCALE GENOMIC DNA]</scope>
    <source>
        <strain evidence="7">Gr-4</strain>
    </source>
</reference>
<sequence>MKILVIDDHALVREGLSQVLKGLDPLVQVLQAGNCAQGFALADQHQDLDLVLLDYHLPDMTGLVALDVFGKQHPELPVLVLSGSVNGQMMHHVLKAGAAGFVTKSSLSDELLQAVKSVLRGDVYLKQSTTPSGPSEHLRDVDVRPQLTRRQELVLQQLLDGRSNKEISQSLSVSEETVKTHVAAILRHFDVQNRTQAVVAAARSGYASLSGDSSWVSLPH</sequence>
<dbReference type="GO" id="GO:0006355">
    <property type="term" value="P:regulation of DNA-templated transcription"/>
    <property type="evidence" value="ECO:0007669"/>
    <property type="project" value="InterPro"/>
</dbReference>
<keyword evidence="7" id="KW-1185">Reference proteome</keyword>
<dbReference type="InterPro" id="IPR058245">
    <property type="entry name" value="NreC/VraR/RcsB-like_REC"/>
</dbReference>
<keyword evidence="1 3" id="KW-0597">Phosphoprotein</keyword>
<dbReference type="InterPro" id="IPR000792">
    <property type="entry name" value="Tscrpt_reg_LuxR_C"/>
</dbReference>
<dbReference type="PROSITE" id="PS50110">
    <property type="entry name" value="RESPONSE_REGULATORY"/>
    <property type="match status" value="1"/>
</dbReference>
<feature type="domain" description="HTH luxR-type" evidence="4">
    <location>
        <begin position="140"/>
        <end position="205"/>
    </location>
</feature>
<dbReference type="KEGG" id="rhg:EXZ61_12170"/>
<evidence type="ECO:0000313" key="7">
    <source>
        <dbReference type="Proteomes" id="UP000317365"/>
    </source>
</evidence>
<evidence type="ECO:0000313" key="6">
    <source>
        <dbReference type="EMBL" id="QDL54861.1"/>
    </source>
</evidence>
<dbReference type="RefSeq" id="WP_142812021.1">
    <property type="nucleotide sequence ID" value="NZ_CP036282.1"/>
</dbReference>
<dbReference type="InterPro" id="IPR051015">
    <property type="entry name" value="EvgA-like"/>
</dbReference>
<name>A0A515EQA8_9BURK</name>
<dbReference type="Pfam" id="PF00072">
    <property type="entry name" value="Response_reg"/>
    <property type="match status" value="1"/>
</dbReference>
<accession>A0A515EQA8</accession>
<evidence type="ECO:0000256" key="3">
    <source>
        <dbReference type="PROSITE-ProRule" id="PRU00169"/>
    </source>
</evidence>
<organism evidence="6 7">
    <name type="scientific">Rhodoferax aquaticus</name>
    <dbReference type="NCBI Taxonomy" id="2527691"/>
    <lineage>
        <taxon>Bacteria</taxon>
        <taxon>Pseudomonadati</taxon>
        <taxon>Pseudomonadota</taxon>
        <taxon>Betaproteobacteria</taxon>
        <taxon>Burkholderiales</taxon>
        <taxon>Comamonadaceae</taxon>
        <taxon>Rhodoferax</taxon>
    </lineage>
</organism>
<dbReference type="SUPFAM" id="SSF52172">
    <property type="entry name" value="CheY-like"/>
    <property type="match status" value="1"/>
</dbReference>
<dbReference type="InterPro" id="IPR001789">
    <property type="entry name" value="Sig_transdc_resp-reg_receiver"/>
</dbReference>
<dbReference type="SUPFAM" id="SSF46894">
    <property type="entry name" value="C-terminal effector domain of the bipartite response regulators"/>
    <property type="match status" value="1"/>
</dbReference>
<evidence type="ECO:0000259" key="4">
    <source>
        <dbReference type="PROSITE" id="PS50043"/>
    </source>
</evidence>
<dbReference type="GO" id="GO:0000160">
    <property type="term" value="P:phosphorelay signal transduction system"/>
    <property type="evidence" value="ECO:0007669"/>
    <property type="project" value="InterPro"/>
</dbReference>
<proteinExistence type="predicted"/>
<dbReference type="Pfam" id="PF00196">
    <property type="entry name" value="GerE"/>
    <property type="match status" value="1"/>
</dbReference>
<dbReference type="SMART" id="SM00448">
    <property type="entry name" value="REC"/>
    <property type="match status" value="1"/>
</dbReference>
<keyword evidence="2" id="KW-0238">DNA-binding</keyword>
<gene>
    <name evidence="6" type="ORF">EXZ61_12170</name>
</gene>
<feature type="modified residue" description="4-aspartylphosphate" evidence="3">
    <location>
        <position position="54"/>
    </location>
</feature>
<dbReference type="Proteomes" id="UP000317365">
    <property type="component" value="Chromosome"/>
</dbReference>